<dbReference type="Gene3D" id="3.90.950.20">
    <property type="entry name" value="CinA-like"/>
    <property type="match status" value="1"/>
</dbReference>
<evidence type="ECO:0000259" key="1">
    <source>
        <dbReference type="Pfam" id="PF02464"/>
    </source>
</evidence>
<name>M7A6I4_LEPIR</name>
<dbReference type="EMBL" id="AKWN02000016">
    <property type="protein sequence ID" value="EMP09595.1"/>
    <property type="molecule type" value="Genomic_DNA"/>
</dbReference>
<feature type="domain" description="CinA C-terminal" evidence="1">
    <location>
        <begin position="1"/>
        <end position="66"/>
    </location>
</feature>
<sequence length="101" mass="11099">MKEGILGVKKNTLKEFGAVSMETAKEMAEGALVALGVDYSISVTGIAGPGGGTPQKKWDLYILGSDKKMRKRKLTNITFLFLEALSENLRLIPEFIFYTIV</sequence>
<dbReference type="Pfam" id="PF02464">
    <property type="entry name" value="CinA"/>
    <property type="match status" value="1"/>
</dbReference>
<dbReference type="InterPro" id="IPR008136">
    <property type="entry name" value="CinA_C"/>
</dbReference>
<dbReference type="BioCyc" id="LINT1193029:G11R4-2835-MONOMER"/>
<dbReference type="InterPro" id="IPR036653">
    <property type="entry name" value="CinA-like_C"/>
</dbReference>
<dbReference type="Proteomes" id="UP000012117">
    <property type="component" value="Unassembled WGS sequence"/>
</dbReference>
<evidence type="ECO:0000313" key="2">
    <source>
        <dbReference type="EMBL" id="EMP09595.1"/>
    </source>
</evidence>
<evidence type="ECO:0000313" key="3">
    <source>
        <dbReference type="Proteomes" id="UP000012117"/>
    </source>
</evidence>
<comment type="caution">
    <text evidence="2">The sequence shown here is derived from an EMBL/GenBank/DDBJ whole genome shotgun (WGS) entry which is preliminary data.</text>
</comment>
<accession>M7A6I4</accession>
<dbReference type="SUPFAM" id="SSF142433">
    <property type="entry name" value="CinA-like"/>
    <property type="match status" value="1"/>
</dbReference>
<organism evidence="2 3">
    <name type="scientific">Leptospira interrogans serovar Pyrogenes str. 200701872</name>
    <dbReference type="NCBI Taxonomy" id="1193029"/>
    <lineage>
        <taxon>Bacteria</taxon>
        <taxon>Pseudomonadati</taxon>
        <taxon>Spirochaetota</taxon>
        <taxon>Spirochaetia</taxon>
        <taxon>Leptospirales</taxon>
        <taxon>Leptospiraceae</taxon>
        <taxon>Leptospira</taxon>
    </lineage>
</organism>
<dbReference type="AlphaFoldDB" id="M7A6I4"/>
<protein>
    <submittedName>
        <fullName evidence="2">Competence/damage-inducible protein CinA domain protein</fullName>
    </submittedName>
</protein>
<gene>
    <name evidence="2" type="ORF">LEP1GSC124_3679</name>
</gene>
<reference evidence="2 3" key="1">
    <citation type="submission" date="2013-01" db="EMBL/GenBank/DDBJ databases">
        <authorList>
            <person name="Harkins D.M."/>
            <person name="Durkin A.S."/>
            <person name="Brinkac L.M."/>
            <person name="Haft D.H."/>
            <person name="Selengut J.D."/>
            <person name="Sanka R."/>
            <person name="DePew J."/>
            <person name="Purushe J."/>
            <person name="Picardeau M."/>
            <person name="Werts C."/>
            <person name="Goarant C."/>
            <person name="Vinetz J.M."/>
            <person name="Sutton G.G."/>
            <person name="Nierman W.C."/>
            <person name="Fouts D.E."/>
        </authorList>
    </citation>
    <scope>NUCLEOTIDE SEQUENCE [LARGE SCALE GENOMIC DNA]</scope>
    <source>
        <strain evidence="2 3">200701872</strain>
    </source>
</reference>
<proteinExistence type="predicted"/>